<keyword evidence="9" id="KW-0406">Ion transport</keyword>
<evidence type="ECO:0000313" key="19">
    <source>
        <dbReference type="EMBL" id="RMI27396.1"/>
    </source>
</evidence>
<dbReference type="AlphaFoldDB" id="A0A3A9J7P0"/>
<comment type="similarity">
    <text evidence="2">Belongs to the BexD/CtrA/VexA family.</text>
</comment>
<evidence type="ECO:0000256" key="13">
    <source>
        <dbReference type="ARBA" id="ARBA00023237"/>
    </source>
</evidence>
<dbReference type="GO" id="GO:0006811">
    <property type="term" value="P:monoatomic ion transport"/>
    <property type="evidence" value="ECO:0007669"/>
    <property type="project" value="UniProtKB-KW"/>
</dbReference>
<feature type="chain" id="PRO_5017430021" evidence="15">
    <location>
        <begin position="27"/>
        <end position="239"/>
    </location>
</feature>
<feature type="domain" description="SLBB" evidence="17">
    <location>
        <begin position="122"/>
        <end position="202"/>
    </location>
</feature>
<comment type="caution">
    <text evidence="18">The sequence shown here is derived from an EMBL/GenBank/DDBJ whole genome shotgun (WGS) entry which is preliminary data.</text>
</comment>
<dbReference type="Pfam" id="PF02563">
    <property type="entry name" value="Poly_export"/>
    <property type="match status" value="1"/>
</dbReference>
<organism evidence="18 21">
    <name type="scientific">Teichococcus wenyumeiae</name>
    <dbReference type="NCBI Taxonomy" id="2478470"/>
    <lineage>
        <taxon>Bacteria</taxon>
        <taxon>Pseudomonadati</taxon>
        <taxon>Pseudomonadota</taxon>
        <taxon>Alphaproteobacteria</taxon>
        <taxon>Acetobacterales</taxon>
        <taxon>Roseomonadaceae</taxon>
        <taxon>Roseomonas</taxon>
    </lineage>
</organism>
<protein>
    <submittedName>
        <fullName evidence="18">Polysaccharide export protein</fullName>
    </submittedName>
</protein>
<comment type="subcellular location">
    <subcellularLocation>
        <location evidence="1">Cell outer membrane</location>
        <topology evidence="1">Multi-pass membrane protein</topology>
    </subcellularLocation>
</comment>
<dbReference type="GO" id="GO:0015288">
    <property type="term" value="F:porin activity"/>
    <property type="evidence" value="ECO:0007669"/>
    <property type="project" value="UniProtKB-KW"/>
</dbReference>
<keyword evidence="4" id="KW-1134">Transmembrane beta strand</keyword>
<evidence type="ECO:0000256" key="9">
    <source>
        <dbReference type="ARBA" id="ARBA00023065"/>
    </source>
</evidence>
<keyword evidence="3" id="KW-0813">Transport</keyword>
<dbReference type="RefSeq" id="WP_120640669.1">
    <property type="nucleotide sequence ID" value="NZ_RAQU01000236.1"/>
</dbReference>
<evidence type="ECO:0000256" key="14">
    <source>
        <dbReference type="ARBA" id="ARBA00023288"/>
    </source>
</evidence>
<evidence type="ECO:0000256" key="5">
    <source>
        <dbReference type="ARBA" id="ARBA00022597"/>
    </source>
</evidence>
<evidence type="ECO:0000259" key="17">
    <source>
        <dbReference type="Pfam" id="PF22461"/>
    </source>
</evidence>
<evidence type="ECO:0000313" key="20">
    <source>
        <dbReference type="Proteomes" id="UP000274097"/>
    </source>
</evidence>
<keyword evidence="13" id="KW-0998">Cell outer membrane</keyword>
<proteinExistence type="inferred from homology"/>
<dbReference type="PROSITE" id="PS51257">
    <property type="entry name" value="PROKAR_LIPOPROTEIN"/>
    <property type="match status" value="1"/>
</dbReference>
<dbReference type="GO" id="GO:0015159">
    <property type="term" value="F:polysaccharide transmembrane transporter activity"/>
    <property type="evidence" value="ECO:0007669"/>
    <property type="project" value="InterPro"/>
</dbReference>
<keyword evidence="5" id="KW-0762">Sugar transport</keyword>
<evidence type="ECO:0000313" key="18">
    <source>
        <dbReference type="EMBL" id="RKK01661.1"/>
    </source>
</evidence>
<evidence type="ECO:0000256" key="11">
    <source>
        <dbReference type="ARBA" id="ARBA00023136"/>
    </source>
</evidence>
<feature type="domain" description="Polysaccharide export protein N-terminal" evidence="16">
    <location>
        <begin position="41"/>
        <end position="114"/>
    </location>
</feature>
<keyword evidence="11" id="KW-0472">Membrane</keyword>
<keyword evidence="14" id="KW-0449">Lipoprotein</keyword>
<dbReference type="PANTHER" id="PTHR33619:SF3">
    <property type="entry name" value="POLYSACCHARIDE EXPORT PROTEIN GFCE-RELATED"/>
    <property type="match status" value="1"/>
</dbReference>
<evidence type="ECO:0000256" key="1">
    <source>
        <dbReference type="ARBA" id="ARBA00004571"/>
    </source>
</evidence>
<evidence type="ECO:0000256" key="8">
    <source>
        <dbReference type="ARBA" id="ARBA00023047"/>
    </source>
</evidence>
<dbReference type="InterPro" id="IPR054765">
    <property type="entry name" value="SLBB_dom"/>
</dbReference>
<dbReference type="OrthoDB" id="197007at2"/>
<dbReference type="EMBL" id="RFLX01000001">
    <property type="protein sequence ID" value="RMI27396.1"/>
    <property type="molecule type" value="Genomic_DNA"/>
</dbReference>
<sequence>MTPLRLTAAALLLPLLLGGCTTQSLAPVPSNPSGFAPWSDAAPTYRFAAGDKLRVQFLLTPEMNETALVAPDGQMGLRAAGQVRAAGLSAAELERSVAQASLRVLREPIVTVSLEEASGSSVLVGGAVQKPGAVQIAGPRGVLETVIMAGGLAEDARMNEVILIRRSPGNRPMLRTVDLNSFAATADPAQDVPVFPGDIVFVPRSRLGEVDLWIDQAVNRLIPFNRSFSYAINRGSAVY</sequence>
<keyword evidence="20" id="KW-1185">Reference proteome</keyword>
<evidence type="ECO:0000256" key="3">
    <source>
        <dbReference type="ARBA" id="ARBA00022448"/>
    </source>
</evidence>
<dbReference type="InterPro" id="IPR003715">
    <property type="entry name" value="Poly_export_N"/>
</dbReference>
<dbReference type="PANTHER" id="PTHR33619">
    <property type="entry name" value="POLYSACCHARIDE EXPORT PROTEIN GFCE-RELATED"/>
    <property type="match status" value="1"/>
</dbReference>
<evidence type="ECO:0000256" key="6">
    <source>
        <dbReference type="ARBA" id="ARBA00022692"/>
    </source>
</evidence>
<keyword evidence="7 15" id="KW-0732">Signal</keyword>
<dbReference type="Proteomes" id="UP000274097">
    <property type="component" value="Unassembled WGS sequence"/>
</dbReference>
<evidence type="ECO:0000256" key="7">
    <source>
        <dbReference type="ARBA" id="ARBA00022729"/>
    </source>
</evidence>
<dbReference type="Pfam" id="PF22461">
    <property type="entry name" value="SLBB_2"/>
    <property type="match status" value="1"/>
</dbReference>
<keyword evidence="10" id="KW-0626">Porin</keyword>
<dbReference type="EMBL" id="RAQU01000236">
    <property type="protein sequence ID" value="RKK01661.1"/>
    <property type="molecule type" value="Genomic_DNA"/>
</dbReference>
<evidence type="ECO:0000259" key="16">
    <source>
        <dbReference type="Pfam" id="PF02563"/>
    </source>
</evidence>
<dbReference type="InParanoid" id="A0A3A9J7P0"/>
<dbReference type="InterPro" id="IPR049712">
    <property type="entry name" value="Poly_export"/>
</dbReference>
<evidence type="ECO:0000256" key="10">
    <source>
        <dbReference type="ARBA" id="ARBA00023114"/>
    </source>
</evidence>
<dbReference type="GO" id="GO:0046930">
    <property type="term" value="C:pore complex"/>
    <property type="evidence" value="ECO:0007669"/>
    <property type="project" value="UniProtKB-KW"/>
</dbReference>
<evidence type="ECO:0000256" key="2">
    <source>
        <dbReference type="ARBA" id="ARBA00009450"/>
    </source>
</evidence>
<keyword evidence="12" id="KW-0564">Palmitate</keyword>
<evidence type="ECO:0000256" key="4">
    <source>
        <dbReference type="ARBA" id="ARBA00022452"/>
    </source>
</evidence>
<evidence type="ECO:0000313" key="21">
    <source>
        <dbReference type="Proteomes" id="UP000278036"/>
    </source>
</evidence>
<dbReference type="Gene3D" id="3.10.560.10">
    <property type="entry name" value="Outer membrane lipoprotein wza domain like"/>
    <property type="match status" value="1"/>
</dbReference>
<evidence type="ECO:0000256" key="12">
    <source>
        <dbReference type="ARBA" id="ARBA00023139"/>
    </source>
</evidence>
<feature type="signal peptide" evidence="15">
    <location>
        <begin position="1"/>
        <end position="26"/>
    </location>
</feature>
<name>A0A3A9J7P0_9PROT</name>
<keyword evidence="8" id="KW-0625">Polysaccharide transport</keyword>
<accession>A0A3A9J7P0</accession>
<keyword evidence="6" id="KW-0812">Transmembrane</keyword>
<dbReference type="Proteomes" id="UP000278036">
    <property type="component" value="Unassembled WGS sequence"/>
</dbReference>
<reference evidence="18 21" key="1">
    <citation type="submission" date="2018-09" db="EMBL/GenBank/DDBJ databases">
        <title>Roseomonas sp. nov., isolated from feces of Tibetan antelopes in the Qinghai-Tibet plateau, China.</title>
        <authorList>
            <person name="Tian Z."/>
        </authorList>
    </citation>
    <scope>NUCLEOTIDE SEQUENCE [LARGE SCALE GENOMIC DNA]</scope>
    <source>
        <strain evidence="19 20">Z23</strain>
        <strain evidence="18 21">Z24</strain>
    </source>
</reference>
<evidence type="ECO:0000256" key="15">
    <source>
        <dbReference type="SAM" id="SignalP"/>
    </source>
</evidence>
<gene>
    <name evidence="18" type="ORF">D6Z83_23830</name>
    <name evidence="19" type="ORF">EBE87_02205</name>
</gene>
<dbReference type="GO" id="GO:0009279">
    <property type="term" value="C:cell outer membrane"/>
    <property type="evidence" value="ECO:0007669"/>
    <property type="project" value="UniProtKB-SubCell"/>
</dbReference>